<keyword evidence="2" id="KW-1003">Cell membrane</keyword>
<name>A0A4W4EEG5_ELEEL</name>
<reference evidence="9" key="1">
    <citation type="journal article" date="2014" name="Science">
        <title>Nonhuman genetics. Genomic basis for the convergent evolution of electric organs.</title>
        <authorList>
            <person name="Gallant J.R."/>
            <person name="Traeger L.L."/>
            <person name="Volkening J.D."/>
            <person name="Moffett H."/>
            <person name="Chen P.H."/>
            <person name="Novina C.D."/>
            <person name="Phillips G.N.Jr."/>
            <person name="Anand R."/>
            <person name="Wells G.B."/>
            <person name="Pinch M."/>
            <person name="Guth R."/>
            <person name="Unguez G.A."/>
            <person name="Albert J.S."/>
            <person name="Zakon H.H."/>
            <person name="Samanta M.P."/>
            <person name="Sussman M.R."/>
        </authorList>
    </citation>
    <scope>NUCLEOTIDE SEQUENCE [LARGE SCALE GENOMIC DNA]</scope>
</reference>
<dbReference type="GO" id="GO:0019767">
    <property type="term" value="F:IgE receptor activity"/>
    <property type="evidence" value="ECO:0007669"/>
    <property type="project" value="InterPro"/>
</dbReference>
<evidence type="ECO:0000256" key="3">
    <source>
        <dbReference type="ARBA" id="ARBA00022553"/>
    </source>
</evidence>
<keyword evidence="7" id="KW-1133">Transmembrane helix</keyword>
<sequence length="78" mass="9004">MDVLDICNCCFFKLFVSAMSWSDPITCYVLDAVLLLYCIVFTALYFRIKVGLLFRHLPMRKVDQKHTSGGLLSKYFAL</sequence>
<comment type="subcellular location">
    <subcellularLocation>
        <location evidence="1">Cell membrane</location>
        <topology evidence="1">Single-pass type I membrane protein</topology>
    </subcellularLocation>
</comment>
<evidence type="ECO:0000256" key="2">
    <source>
        <dbReference type="ARBA" id="ARBA00022475"/>
    </source>
</evidence>
<reference evidence="9" key="2">
    <citation type="journal article" date="2017" name="Sci. Adv.">
        <title>A tail of two voltages: Proteomic comparison of the three electric organs of the electric eel.</title>
        <authorList>
            <person name="Traeger L.L."/>
            <person name="Sabat G."/>
            <person name="Barrett-Wilt G.A."/>
            <person name="Wells G.B."/>
            <person name="Sussman M.R."/>
        </authorList>
    </citation>
    <scope>NUCLEOTIDE SEQUENCE [LARGE SCALE GENOMIC DNA]</scope>
</reference>
<dbReference type="GO" id="GO:0032998">
    <property type="term" value="C:Fc-epsilon receptor I complex"/>
    <property type="evidence" value="ECO:0007669"/>
    <property type="project" value="InterPro"/>
</dbReference>
<evidence type="ECO:0000256" key="1">
    <source>
        <dbReference type="ARBA" id="ARBA00004251"/>
    </source>
</evidence>
<dbReference type="AlphaFoldDB" id="A0A4W4EEG5"/>
<dbReference type="PANTHER" id="PTHR16803">
    <property type="entry name" value="HIGH AFFINITY IMMUNOGLOBULIN EPSILON RECEPTOR GAMMA-SUBUNIT"/>
    <property type="match status" value="1"/>
</dbReference>
<keyword evidence="6" id="KW-0675">Receptor</keyword>
<dbReference type="Proteomes" id="UP000314983">
    <property type="component" value="Chromosome 25"/>
</dbReference>
<dbReference type="Ensembl" id="ENSEEET00000010233.2">
    <property type="protein sequence ID" value="ENSEEEP00000010111.1"/>
    <property type="gene ID" value="ENSEEEG00000005129.2"/>
</dbReference>
<keyword evidence="7" id="KW-0472">Membrane</keyword>
<dbReference type="InterPro" id="IPR021663">
    <property type="entry name" value="CD3_zeta/IgE_Fc_rcpt_gamma"/>
</dbReference>
<evidence type="ECO:0000256" key="4">
    <source>
        <dbReference type="ARBA" id="ARBA00022859"/>
    </source>
</evidence>
<reference evidence="8" key="3">
    <citation type="submission" date="2020-05" db="EMBL/GenBank/DDBJ databases">
        <title>Electrophorus electricus (electric eel) genome, fEleEle1, primary haplotype.</title>
        <authorList>
            <person name="Myers G."/>
            <person name="Meyer A."/>
            <person name="Fedrigo O."/>
            <person name="Formenti G."/>
            <person name="Rhie A."/>
            <person name="Tracey A."/>
            <person name="Sims Y."/>
            <person name="Jarvis E.D."/>
        </authorList>
    </citation>
    <scope>NUCLEOTIDE SEQUENCE [LARGE SCALE GENOMIC DNA]</scope>
</reference>
<feature type="transmembrane region" description="Helical" evidence="7">
    <location>
        <begin position="28"/>
        <end position="46"/>
    </location>
</feature>
<evidence type="ECO:0000313" key="9">
    <source>
        <dbReference type="Proteomes" id="UP000314983"/>
    </source>
</evidence>
<keyword evidence="5" id="KW-1015">Disulfide bond</keyword>
<protein>
    <submittedName>
        <fullName evidence="8">Uncharacterized protein</fullName>
    </submittedName>
</protein>
<evidence type="ECO:0000256" key="7">
    <source>
        <dbReference type="SAM" id="Phobius"/>
    </source>
</evidence>
<proteinExistence type="predicted"/>
<keyword evidence="9" id="KW-1185">Reference proteome</keyword>
<reference evidence="8" key="5">
    <citation type="submission" date="2025-09" db="UniProtKB">
        <authorList>
            <consortium name="Ensembl"/>
        </authorList>
    </citation>
    <scope>IDENTIFICATION</scope>
</reference>
<dbReference type="InterPro" id="IPR042340">
    <property type="entry name" value="FCER1G"/>
</dbReference>
<reference evidence="8" key="4">
    <citation type="submission" date="2025-08" db="UniProtKB">
        <authorList>
            <consortium name="Ensembl"/>
        </authorList>
    </citation>
    <scope>IDENTIFICATION</scope>
</reference>
<dbReference type="PANTHER" id="PTHR16803:SF0">
    <property type="entry name" value="HIGH AFFINITY IMMUNOGLOBULIN EPSILON RECEPTOR SUBUNIT GAMMA"/>
    <property type="match status" value="1"/>
</dbReference>
<organism evidence="8 9">
    <name type="scientific">Electrophorus electricus</name>
    <name type="common">Electric eel</name>
    <name type="synonym">Gymnotus electricus</name>
    <dbReference type="NCBI Taxonomy" id="8005"/>
    <lineage>
        <taxon>Eukaryota</taxon>
        <taxon>Metazoa</taxon>
        <taxon>Chordata</taxon>
        <taxon>Craniata</taxon>
        <taxon>Vertebrata</taxon>
        <taxon>Euteleostomi</taxon>
        <taxon>Actinopterygii</taxon>
        <taxon>Neopterygii</taxon>
        <taxon>Teleostei</taxon>
        <taxon>Ostariophysi</taxon>
        <taxon>Gymnotiformes</taxon>
        <taxon>Gymnotoidei</taxon>
        <taxon>Gymnotidae</taxon>
        <taxon>Electrophorus</taxon>
    </lineage>
</organism>
<dbReference type="Pfam" id="PF11628">
    <property type="entry name" value="TCR_zetazeta"/>
    <property type="match status" value="1"/>
</dbReference>
<dbReference type="GO" id="GO:0002376">
    <property type="term" value="P:immune system process"/>
    <property type="evidence" value="ECO:0007669"/>
    <property type="project" value="UniProtKB-KW"/>
</dbReference>
<dbReference type="GeneTree" id="ENSGT00940000179735"/>
<keyword evidence="7" id="KW-0812">Transmembrane</keyword>
<evidence type="ECO:0000313" key="8">
    <source>
        <dbReference type="Ensembl" id="ENSEEEP00000010111.1"/>
    </source>
</evidence>
<accession>A0A4W4EEG5</accession>
<keyword evidence="3" id="KW-0597">Phosphoprotein</keyword>
<evidence type="ECO:0000256" key="6">
    <source>
        <dbReference type="ARBA" id="ARBA00023170"/>
    </source>
</evidence>
<evidence type="ECO:0000256" key="5">
    <source>
        <dbReference type="ARBA" id="ARBA00023157"/>
    </source>
</evidence>
<keyword evidence="4" id="KW-0391">Immunity</keyword>